<dbReference type="Gene3D" id="1.10.260.40">
    <property type="entry name" value="lambda repressor-like DNA-binding domains"/>
    <property type="match status" value="1"/>
</dbReference>
<gene>
    <name evidence="2" type="ORF">FHS39_004634</name>
</gene>
<dbReference type="SUPFAM" id="SSF47413">
    <property type="entry name" value="lambda repressor-like DNA-binding domains"/>
    <property type="match status" value="1"/>
</dbReference>
<keyword evidence="3" id="KW-1185">Reference proteome</keyword>
<evidence type="ECO:0000313" key="2">
    <source>
        <dbReference type="EMBL" id="MBB4895555.1"/>
    </source>
</evidence>
<dbReference type="SMART" id="SM00530">
    <property type="entry name" value="HTH_XRE"/>
    <property type="match status" value="1"/>
</dbReference>
<dbReference type="Proteomes" id="UP000556084">
    <property type="component" value="Unassembled WGS sequence"/>
</dbReference>
<feature type="domain" description="HTH cro/C1-type" evidence="1">
    <location>
        <begin position="18"/>
        <end position="71"/>
    </location>
</feature>
<dbReference type="AlphaFoldDB" id="A0A7W7LSD2"/>
<proteinExistence type="predicted"/>
<name>A0A7W7LSD2_9ACTN</name>
<dbReference type="CDD" id="cd00093">
    <property type="entry name" value="HTH_XRE"/>
    <property type="match status" value="1"/>
</dbReference>
<evidence type="ECO:0000259" key="1">
    <source>
        <dbReference type="PROSITE" id="PS50943"/>
    </source>
</evidence>
<protein>
    <submittedName>
        <fullName evidence="2">Transcriptional regulator with XRE-family HTH domain</fullName>
    </submittedName>
</protein>
<accession>A0A7W7LSD2</accession>
<dbReference type="InterPro" id="IPR010982">
    <property type="entry name" value="Lambda_DNA-bd_dom_sf"/>
</dbReference>
<sequence>MDQRSLPTMRSKRLGSELRRLRMARELTVSEVAKRLACGQPKVSQIENGNRGIRPGDLSALLDLYEVTDEKYRQRLRKLAVDVRKVDWWTSRGPLVDALRDYLMLEADSGLVRVYEPALVPGMLQTEAYMRQLFTSRLSEGQVDTLVDTRLKRRELLDDHLGFRLRTVVDETALHRIPGSGAMAAEQLAYLESVGRRPNVTVQVLPVKARFPVDQFGPFSLFTFRGQSSIDVAWLEYLTGGTLLEQEGDVQAYARAWEELTAAALSPSDSRQLIRALIEEHAS</sequence>
<evidence type="ECO:0000313" key="3">
    <source>
        <dbReference type="Proteomes" id="UP000556084"/>
    </source>
</evidence>
<reference evidence="2 3" key="1">
    <citation type="submission" date="2020-08" db="EMBL/GenBank/DDBJ databases">
        <title>Genomic Encyclopedia of Type Strains, Phase III (KMG-III): the genomes of soil and plant-associated and newly described type strains.</title>
        <authorList>
            <person name="Whitman W."/>
        </authorList>
    </citation>
    <scope>NUCLEOTIDE SEQUENCE [LARGE SCALE GENOMIC DNA]</scope>
    <source>
        <strain evidence="2 3">CECT 3266</strain>
    </source>
</reference>
<dbReference type="GO" id="GO:0003677">
    <property type="term" value="F:DNA binding"/>
    <property type="evidence" value="ECO:0007669"/>
    <property type="project" value="InterPro"/>
</dbReference>
<dbReference type="Pfam" id="PF13560">
    <property type="entry name" value="HTH_31"/>
    <property type="match status" value="1"/>
</dbReference>
<dbReference type="PROSITE" id="PS50943">
    <property type="entry name" value="HTH_CROC1"/>
    <property type="match status" value="1"/>
</dbReference>
<comment type="caution">
    <text evidence="2">The sequence shown here is derived from an EMBL/GenBank/DDBJ whole genome shotgun (WGS) entry which is preliminary data.</text>
</comment>
<organism evidence="2 3">
    <name type="scientific">Streptomyces olivoverticillatus</name>
    <dbReference type="NCBI Taxonomy" id="66427"/>
    <lineage>
        <taxon>Bacteria</taxon>
        <taxon>Bacillati</taxon>
        <taxon>Actinomycetota</taxon>
        <taxon>Actinomycetes</taxon>
        <taxon>Kitasatosporales</taxon>
        <taxon>Streptomycetaceae</taxon>
        <taxon>Streptomyces</taxon>
    </lineage>
</organism>
<dbReference type="Pfam" id="PF19054">
    <property type="entry name" value="DUF5753"/>
    <property type="match status" value="1"/>
</dbReference>
<dbReference type="EMBL" id="JACHJH010000008">
    <property type="protein sequence ID" value="MBB4895555.1"/>
    <property type="molecule type" value="Genomic_DNA"/>
</dbReference>
<dbReference type="RefSeq" id="WP_184351332.1">
    <property type="nucleotide sequence ID" value="NZ_JACHJH010000008.1"/>
</dbReference>
<dbReference type="InterPro" id="IPR001387">
    <property type="entry name" value="Cro/C1-type_HTH"/>
</dbReference>
<dbReference type="InterPro" id="IPR043917">
    <property type="entry name" value="DUF5753"/>
</dbReference>